<keyword evidence="1" id="KW-1133">Transmembrane helix</keyword>
<evidence type="ECO:0000259" key="2">
    <source>
        <dbReference type="Pfam" id="PF20153"/>
    </source>
</evidence>
<feature type="transmembrane region" description="Helical" evidence="1">
    <location>
        <begin position="207"/>
        <end position="231"/>
    </location>
</feature>
<feature type="transmembrane region" description="Helical" evidence="1">
    <location>
        <begin position="274"/>
        <end position="294"/>
    </location>
</feature>
<proteinExistence type="predicted"/>
<accession>A0A165N9N1</accession>
<organism evidence="3 4">
    <name type="scientific">Exidia glandulosa HHB12029</name>
    <dbReference type="NCBI Taxonomy" id="1314781"/>
    <lineage>
        <taxon>Eukaryota</taxon>
        <taxon>Fungi</taxon>
        <taxon>Dikarya</taxon>
        <taxon>Basidiomycota</taxon>
        <taxon>Agaricomycotina</taxon>
        <taxon>Agaricomycetes</taxon>
        <taxon>Auriculariales</taxon>
        <taxon>Exidiaceae</taxon>
        <taxon>Exidia</taxon>
    </lineage>
</organism>
<dbReference type="InParanoid" id="A0A165N9N1"/>
<dbReference type="OrthoDB" id="3219854at2759"/>
<keyword evidence="1" id="KW-0812">Transmembrane</keyword>
<feature type="transmembrane region" description="Helical" evidence="1">
    <location>
        <begin position="78"/>
        <end position="95"/>
    </location>
</feature>
<feature type="transmembrane region" description="Helical" evidence="1">
    <location>
        <begin position="148"/>
        <end position="167"/>
    </location>
</feature>
<name>A0A165N9N1_EXIGL</name>
<evidence type="ECO:0000313" key="3">
    <source>
        <dbReference type="EMBL" id="KZW00424.1"/>
    </source>
</evidence>
<feature type="transmembrane region" description="Helical" evidence="1">
    <location>
        <begin position="237"/>
        <end position="262"/>
    </location>
</feature>
<protein>
    <recommendedName>
        <fullName evidence="2">DUF6535 domain-containing protein</fullName>
    </recommendedName>
</protein>
<evidence type="ECO:0000313" key="4">
    <source>
        <dbReference type="Proteomes" id="UP000077266"/>
    </source>
</evidence>
<dbReference type="Proteomes" id="UP000077266">
    <property type="component" value="Unassembled WGS sequence"/>
</dbReference>
<dbReference type="EMBL" id="KV425901">
    <property type="protein sequence ID" value="KZW00424.1"/>
    <property type="molecule type" value="Genomic_DNA"/>
</dbReference>
<keyword evidence="4" id="KW-1185">Reference proteome</keyword>
<dbReference type="AlphaFoldDB" id="A0A165N9N1"/>
<dbReference type="Pfam" id="PF20153">
    <property type="entry name" value="DUF6535"/>
    <property type="match status" value="1"/>
</dbReference>
<keyword evidence="1" id="KW-0472">Membrane</keyword>
<evidence type="ECO:0000256" key="1">
    <source>
        <dbReference type="SAM" id="Phobius"/>
    </source>
</evidence>
<dbReference type="STRING" id="1314781.A0A165N9N1"/>
<gene>
    <name evidence="3" type="ORF">EXIGLDRAFT_745670</name>
</gene>
<feature type="domain" description="DUF6535" evidence="2">
    <location>
        <begin position="54"/>
        <end position="231"/>
    </location>
</feature>
<sequence>MDYAGGFTEDSTAAVENVNAPPVAAPEEPLVTDFKKKYPPDPLGREMDDTARVWKVYRDEATAHDETMLDGWNKTLDVLLIFAGLFSAVATAFLIESYKLLEPDQSSAYMSTALYLLVTRDNPSTSSMLPPPPALGLAASTMSRAVNWLWFTSLLLALAVALLGILIKQWIVEYNARNAASAESPRHWAIRHQLFFQAMTGWPVADLVSVLPVMLHASLFLFFGGVALFVWDLDRGIGAWVAVLGLALGGFYVACSLIPLWIPECPTATPVVNLIRRSILWLRISMLRIGIVLYTRSYQVYDALCRHRFFRRAAGVGDPETGVPSPPRTPRDVYSVPQFDLAGYLDQPPPANDAQGRIAVVVGRWTEAITCLDAQSTARSILTPILDRRRCGLEGDALLWLNFAVSDSDSTAVALQAIGGVQPTTALATYLRRDPKLKSMTWRDASARFSMVSNPVERMRIVRSMLVFDIQRNDLTSISNWHFYHFLLNLGQYPDMLFMNSVRDVFLPLLVRSIREPPPGIMSPSLTSTVLLFLRYKGLDLTNLLISLLWCDFTSSALDWDFVIESLISAALRKIGVLRNASSQALVVLDLLAQLWEMETRERTASLIQRLMIHILAAPDRDPDGEFLDLYRSPYFLSYLASAAFATQIVPESALSRVDHALDYRSSSCPSDHISQIELLAQSVALSIRLRTTLHRPPPASINVYHDPLRTAMPERRLATGSTSLAVLLRQILILEPIHSQTVPLSLWDMIPDSDPNSHWDFVGGLVRYLSIAERYRYDVSDIVDTLLAQITLQNLHTYFQKRRHRKYGLFIPFRMAVAHIVQHCIELRPRWWLDILHSVIDDDSVDQVLKVAALRVDREVSRRGPCLACPGVPLGWDDDEYPSSCAFNPVPALPVDLGALPPILRPRTFLRYRNLTAIRIKGA</sequence>
<reference evidence="3 4" key="1">
    <citation type="journal article" date="2016" name="Mol. Biol. Evol.">
        <title>Comparative Genomics of Early-Diverging Mushroom-Forming Fungi Provides Insights into the Origins of Lignocellulose Decay Capabilities.</title>
        <authorList>
            <person name="Nagy L.G."/>
            <person name="Riley R."/>
            <person name="Tritt A."/>
            <person name="Adam C."/>
            <person name="Daum C."/>
            <person name="Floudas D."/>
            <person name="Sun H."/>
            <person name="Yadav J.S."/>
            <person name="Pangilinan J."/>
            <person name="Larsson K.H."/>
            <person name="Matsuura K."/>
            <person name="Barry K."/>
            <person name="Labutti K."/>
            <person name="Kuo R."/>
            <person name="Ohm R.A."/>
            <person name="Bhattacharya S.S."/>
            <person name="Shirouzu T."/>
            <person name="Yoshinaga Y."/>
            <person name="Martin F.M."/>
            <person name="Grigoriev I.V."/>
            <person name="Hibbett D.S."/>
        </authorList>
    </citation>
    <scope>NUCLEOTIDE SEQUENCE [LARGE SCALE GENOMIC DNA]</scope>
    <source>
        <strain evidence="3 4">HHB12029</strain>
    </source>
</reference>
<dbReference type="InterPro" id="IPR045338">
    <property type="entry name" value="DUF6535"/>
</dbReference>